<feature type="compositionally biased region" description="Acidic residues" evidence="4">
    <location>
        <begin position="89"/>
        <end position="112"/>
    </location>
</feature>
<name>A0A120K1B6_9SACH</name>
<reference evidence="7 8" key="1">
    <citation type="submission" date="2016-01" db="EMBL/GenBank/DDBJ databases">
        <title>Genome sequence of the yeast Holleya sinecauda.</title>
        <authorList>
            <person name="Dietrich F.S."/>
        </authorList>
    </citation>
    <scope>NUCLEOTIDE SEQUENCE [LARGE SCALE GENOMIC DNA]</scope>
    <source>
        <strain evidence="7 8">ATCC 58844</strain>
    </source>
</reference>
<evidence type="ECO:0000259" key="5">
    <source>
        <dbReference type="Pfam" id="PF08164"/>
    </source>
</evidence>
<dbReference type="GeneID" id="28721474"/>
<evidence type="ECO:0000256" key="2">
    <source>
        <dbReference type="ARBA" id="ARBA00013850"/>
    </source>
</evidence>
<organism evidence="7 8">
    <name type="scientific">Eremothecium sinecaudum</name>
    <dbReference type="NCBI Taxonomy" id="45286"/>
    <lineage>
        <taxon>Eukaryota</taxon>
        <taxon>Fungi</taxon>
        <taxon>Dikarya</taxon>
        <taxon>Ascomycota</taxon>
        <taxon>Saccharomycotina</taxon>
        <taxon>Saccharomycetes</taxon>
        <taxon>Saccharomycetales</taxon>
        <taxon>Saccharomycetaceae</taxon>
        <taxon>Eremothecium</taxon>
    </lineage>
</organism>
<evidence type="ECO:0000313" key="7">
    <source>
        <dbReference type="EMBL" id="AMD19214.1"/>
    </source>
</evidence>
<dbReference type="RefSeq" id="XP_017986210.1">
    <property type="nucleotide sequence ID" value="XM_018130721.1"/>
</dbReference>
<dbReference type="InterPro" id="IPR012617">
    <property type="entry name" value="AATF_C"/>
</dbReference>
<feature type="domain" description="AATF leucine zipper-containing" evidence="6">
    <location>
        <begin position="186"/>
        <end position="309"/>
    </location>
</feature>
<dbReference type="InterPro" id="IPR025160">
    <property type="entry name" value="AATF"/>
</dbReference>
<gene>
    <name evidence="7" type="ORF">AW171_hschr21030</name>
</gene>
<accession>A0A120K1B6</accession>
<proteinExistence type="inferred from homology"/>
<keyword evidence="8" id="KW-1185">Reference proteome</keyword>
<feature type="region of interest" description="Disordered" evidence="4">
    <location>
        <begin position="511"/>
        <end position="533"/>
    </location>
</feature>
<dbReference type="GO" id="GO:0005730">
    <property type="term" value="C:nucleolus"/>
    <property type="evidence" value="ECO:0007669"/>
    <property type="project" value="TreeGrafter"/>
</dbReference>
<dbReference type="EMBL" id="CP014242">
    <property type="protein sequence ID" value="AMD19214.1"/>
    <property type="molecule type" value="Genomic_DNA"/>
</dbReference>
<feature type="region of interest" description="Disordered" evidence="4">
    <location>
        <begin position="14"/>
        <end position="159"/>
    </location>
</feature>
<protein>
    <recommendedName>
        <fullName evidence="2">Protein BFR2</fullName>
    </recommendedName>
</protein>
<dbReference type="InterPro" id="IPR039223">
    <property type="entry name" value="AATF/Bfr2"/>
</dbReference>
<feature type="region of interest" description="Disordered" evidence="4">
    <location>
        <begin position="372"/>
        <end position="395"/>
    </location>
</feature>
<feature type="compositionally biased region" description="Basic and acidic residues" evidence="4">
    <location>
        <begin position="522"/>
        <end position="533"/>
    </location>
</feature>
<feature type="compositionally biased region" description="Basic and acidic residues" evidence="4">
    <location>
        <begin position="29"/>
        <end position="38"/>
    </location>
</feature>
<feature type="compositionally biased region" description="Acidic residues" evidence="4">
    <location>
        <begin position="379"/>
        <end position="389"/>
    </location>
</feature>
<dbReference type="Pfam" id="PF08164">
    <property type="entry name" value="TRAUB"/>
    <property type="match status" value="1"/>
</dbReference>
<dbReference type="PANTHER" id="PTHR15565:SF0">
    <property type="entry name" value="PROTEIN AATF"/>
    <property type="match status" value="1"/>
</dbReference>
<dbReference type="AlphaFoldDB" id="A0A120K1B6"/>
<comment type="similarity">
    <text evidence="1">Belongs to the AATF family.</text>
</comment>
<dbReference type="STRING" id="45286.A0A120K1B6"/>
<sequence length="533" mass="60335">MGKSLADKIAEMVAKSGAKDYDIEDDEAVFEHNEHDDSNAESSDGEDSGLEKEHYVAVGRSKLRQQQEPVALKNEKYNGVKGVRKALYDSEDEDEEEEEQDEEEQDEEENSDGSDAVSMPSDSDEVESASEQSQEDEDAQSEDQSEEGEFVEDDEGTKVKREKMAQLVQKEVNQAMNKLSESIQRDALKAYAVLGQSKFFDNIIDTRIKLQKALNAANQLPLSKETWKSQLDEENTALLAESQKLLKKVMNQCIALRAEFQNKDQINQPEYKYDSSKKRTLDQYCKESENLDSQLKTYRSAILNRWSVKIASTSGKAALNSSKFKAVNQPADVQVENQLADLPRLLKRTRMNRRQITPLGFEKDFEAGKLTHMGPVDEAGSDAEDENDLDIPKNYDPRRKENSVFDTSELPYIFDDEDFYRVLLNDLVDKKIANAQQGSGPHIAITSRSQDKLKKNVDTKASKGRKLNFAIQESITNYEAPVNGGYKWSDEQIDEFFAGLLGQRINFDENVSEQQSGDEESETIRNDDIQIFG</sequence>
<feature type="compositionally biased region" description="Acidic residues" evidence="4">
    <location>
        <begin position="122"/>
        <end position="155"/>
    </location>
</feature>
<dbReference type="OrthoDB" id="5783963at2759"/>
<evidence type="ECO:0000256" key="3">
    <source>
        <dbReference type="SAM" id="Coils"/>
    </source>
</evidence>
<evidence type="ECO:0000256" key="4">
    <source>
        <dbReference type="SAM" id="MobiDB-lite"/>
    </source>
</evidence>
<feature type="domain" description="Apoptosis-antagonizing transcription factor C-terminal" evidence="5">
    <location>
        <begin position="420"/>
        <end position="501"/>
    </location>
</feature>
<dbReference type="Proteomes" id="UP000243052">
    <property type="component" value="Chromosome ii"/>
</dbReference>
<dbReference type="Pfam" id="PF13339">
    <property type="entry name" value="AATF-Che1"/>
    <property type="match status" value="1"/>
</dbReference>
<evidence type="ECO:0000259" key="6">
    <source>
        <dbReference type="Pfam" id="PF13339"/>
    </source>
</evidence>
<feature type="coiled-coil region" evidence="3">
    <location>
        <begin position="228"/>
        <end position="259"/>
    </location>
</feature>
<dbReference type="PANTHER" id="PTHR15565">
    <property type="entry name" value="AATF PROTEIN APOPTOSIS ANTAGONIZING TRANSCRIPTION FACTOR"/>
    <property type="match status" value="1"/>
</dbReference>
<dbReference type="GO" id="GO:0000462">
    <property type="term" value="P:maturation of SSU-rRNA from tricistronic rRNA transcript (SSU-rRNA, 5.8S rRNA, LSU-rRNA)"/>
    <property type="evidence" value="ECO:0007669"/>
    <property type="project" value="TreeGrafter"/>
</dbReference>
<keyword evidence="3" id="KW-0175">Coiled coil</keyword>
<evidence type="ECO:0000313" key="8">
    <source>
        <dbReference type="Proteomes" id="UP000243052"/>
    </source>
</evidence>
<evidence type="ECO:0000256" key="1">
    <source>
        <dbReference type="ARBA" id="ARBA00008966"/>
    </source>
</evidence>